<dbReference type="Proteomes" id="UP000520767">
    <property type="component" value="Unassembled WGS sequence"/>
</dbReference>
<evidence type="ECO:0008006" key="3">
    <source>
        <dbReference type="Google" id="ProtNLM"/>
    </source>
</evidence>
<organism evidence="1 2">
    <name type="scientific">Actinophytocola algeriensis</name>
    <dbReference type="NCBI Taxonomy" id="1768010"/>
    <lineage>
        <taxon>Bacteria</taxon>
        <taxon>Bacillati</taxon>
        <taxon>Actinomycetota</taxon>
        <taxon>Actinomycetes</taxon>
        <taxon>Pseudonocardiales</taxon>
        <taxon>Pseudonocardiaceae</taxon>
    </lineage>
</organism>
<reference evidence="1 2" key="1">
    <citation type="submission" date="2020-08" db="EMBL/GenBank/DDBJ databases">
        <title>Genomic Encyclopedia of Type Strains, Phase III (KMG-III): the genomes of soil and plant-associated and newly described type strains.</title>
        <authorList>
            <person name="Whitman W."/>
        </authorList>
    </citation>
    <scope>NUCLEOTIDE SEQUENCE [LARGE SCALE GENOMIC DNA]</scope>
    <source>
        <strain evidence="1 2">CECT 8960</strain>
    </source>
</reference>
<accession>A0A7W7PZ50</accession>
<evidence type="ECO:0000313" key="2">
    <source>
        <dbReference type="Proteomes" id="UP000520767"/>
    </source>
</evidence>
<protein>
    <recommendedName>
        <fullName evidence="3">Acyl-CoA carboxylase epsilon subunit-like protein</fullName>
    </recommendedName>
</protein>
<evidence type="ECO:0000313" key="1">
    <source>
        <dbReference type="EMBL" id="MBB4903878.1"/>
    </source>
</evidence>
<gene>
    <name evidence="1" type="ORF">FHR82_000088</name>
</gene>
<keyword evidence="2" id="KW-1185">Reference proteome</keyword>
<dbReference type="Pfam" id="PF13822">
    <property type="entry name" value="ACC_epsilon"/>
    <property type="match status" value="1"/>
</dbReference>
<name>A0A7W7PZ50_9PSEU</name>
<dbReference type="GO" id="GO:0003989">
    <property type="term" value="F:acetyl-CoA carboxylase activity"/>
    <property type="evidence" value="ECO:0007669"/>
    <property type="project" value="InterPro"/>
</dbReference>
<proteinExistence type="predicted"/>
<dbReference type="EMBL" id="JACHJQ010000001">
    <property type="protein sequence ID" value="MBB4903878.1"/>
    <property type="molecule type" value="Genomic_DNA"/>
</dbReference>
<dbReference type="InterPro" id="IPR032716">
    <property type="entry name" value="ACC_epsilon"/>
</dbReference>
<dbReference type="RefSeq" id="WP_184808204.1">
    <property type="nucleotide sequence ID" value="NZ_JACHJQ010000001.1"/>
</dbReference>
<sequence length="65" mass="6966">MSHLRVVRGNPTDEEVAALVAVVAALGPGEETEPPPRSAWSDRRALVREPLAHGPGAWRASAFPR</sequence>
<comment type="caution">
    <text evidence="1">The sequence shown here is derived from an EMBL/GenBank/DDBJ whole genome shotgun (WGS) entry which is preliminary data.</text>
</comment>
<dbReference type="GO" id="GO:0004658">
    <property type="term" value="F:propionyl-CoA carboxylase activity"/>
    <property type="evidence" value="ECO:0007669"/>
    <property type="project" value="InterPro"/>
</dbReference>
<dbReference type="AlphaFoldDB" id="A0A7W7PZ50"/>